<dbReference type="RefSeq" id="YP_009551820.1">
    <property type="nucleotide sequence ID" value="NC_040539.1"/>
</dbReference>
<dbReference type="GO" id="GO:0051400">
    <property type="term" value="F:BH domain binding"/>
    <property type="evidence" value="ECO:0007669"/>
    <property type="project" value="TreeGrafter"/>
</dbReference>
<accession>A0A2Z5U635</accession>
<dbReference type="InterPro" id="IPR020717">
    <property type="entry name" value="Bcl2_BH1_motif_CS"/>
</dbReference>
<proteinExistence type="inferred from homology"/>
<dbReference type="InterPro" id="IPR002475">
    <property type="entry name" value="Bcl2-like"/>
</dbReference>
<evidence type="ECO:0000256" key="1">
    <source>
        <dbReference type="ARBA" id="ARBA00009458"/>
    </source>
</evidence>
<gene>
    <name evidence="3" type="primary">ORF13</name>
</gene>
<reference evidence="3" key="1">
    <citation type="submission" date="2017-11" db="EMBL/GenBank/DDBJ databases">
        <title>Complete genome of Rhinolophus gammaherpesvirus-1.</title>
        <authorList>
            <person name="Maeda K."/>
            <person name="Noguchi K."/>
        </authorList>
    </citation>
    <scope>NUCLEOTIDE SEQUENCE [LARGE SCALE GENOMIC DNA]</scope>
    <source>
        <strain evidence="3">BV1</strain>
    </source>
</reference>
<dbReference type="SUPFAM" id="SSF56854">
    <property type="entry name" value="Bcl-2 inhibitors of programmed cell death"/>
    <property type="match status" value="1"/>
</dbReference>
<sequence length="166" mass="18467">MDPPIISLVTDVMKVNLGELGFTWTGHGPPIPGSPEPLQIPLPVGCLLDAMHKCSGMYRERFGPLLDHANPQLGAYDMQLGLFSSELFRDGVNWGRIVAFFSFGSSMGINLAKQGINPGPMCRMLSETLERLAGPWIRDHDGWDGLVDWWLTRGDWSIWNLQCSIL</sequence>
<dbReference type="InterPro" id="IPR026298">
    <property type="entry name" value="Bcl-2_fam"/>
</dbReference>
<dbReference type="EMBL" id="LC333428">
    <property type="protein sequence ID" value="BBB06459.1"/>
    <property type="molecule type" value="Genomic_DNA"/>
</dbReference>
<dbReference type="PANTHER" id="PTHR11256">
    <property type="entry name" value="BCL-2 RELATED"/>
    <property type="match status" value="1"/>
</dbReference>
<dbReference type="PANTHER" id="PTHR11256:SF50">
    <property type="entry name" value="APOPTOSIS REGULATOR CED-9"/>
    <property type="match status" value="1"/>
</dbReference>
<dbReference type="OrthoDB" id="40793at10239"/>
<evidence type="ECO:0000313" key="3">
    <source>
        <dbReference type="EMBL" id="BBB06459.1"/>
    </source>
</evidence>
<dbReference type="GeneID" id="41701472"/>
<evidence type="ECO:0000259" key="2">
    <source>
        <dbReference type="SMART" id="SM00337"/>
    </source>
</evidence>
<dbReference type="InterPro" id="IPR046371">
    <property type="entry name" value="Bcl-2_BH1-3"/>
</dbReference>
<dbReference type="KEGG" id="vg:41701472"/>
<dbReference type="InterPro" id="IPR036834">
    <property type="entry name" value="Bcl-2-like_sf"/>
</dbReference>
<dbReference type="PROSITE" id="PS50062">
    <property type="entry name" value="BCL2_FAMILY"/>
    <property type="match status" value="1"/>
</dbReference>
<evidence type="ECO:0000313" key="4">
    <source>
        <dbReference type="Proteomes" id="UP000289908"/>
    </source>
</evidence>
<feature type="domain" description="Bcl-2 Bcl-2 homology region 1-3" evidence="2">
    <location>
        <begin position="47"/>
        <end position="143"/>
    </location>
</feature>
<protein>
    <submittedName>
        <fullName evidence="3">Bcl-2</fullName>
    </submittedName>
</protein>
<dbReference type="Gene3D" id="1.10.437.10">
    <property type="entry name" value="Blc2-like"/>
    <property type="match status" value="1"/>
</dbReference>
<dbReference type="Proteomes" id="UP000289908">
    <property type="component" value="Segment"/>
</dbReference>
<dbReference type="PRINTS" id="PR01862">
    <property type="entry name" value="BCL2FAMILY"/>
</dbReference>
<dbReference type="SMART" id="SM00337">
    <property type="entry name" value="BCL"/>
    <property type="match status" value="1"/>
</dbReference>
<keyword evidence="4" id="KW-1185">Reference proteome</keyword>
<organism evidence="3">
    <name type="scientific">Rhinolophus gammaherpesvirus 1</name>
    <dbReference type="NCBI Taxonomy" id="2054179"/>
    <lineage>
        <taxon>Viruses</taxon>
        <taxon>Duplodnaviria</taxon>
        <taxon>Heunggongvirae</taxon>
        <taxon>Peploviricota</taxon>
        <taxon>Herviviricetes</taxon>
        <taxon>Herpesvirales</taxon>
        <taxon>Orthoherpesviridae</taxon>
        <taxon>Gammaherpesvirinae</taxon>
        <taxon>Percavirus</taxon>
        <taxon>Percavirus rhinolophidgamma1</taxon>
    </lineage>
</organism>
<comment type="similarity">
    <text evidence="1">Belongs to the Bcl-2 family.</text>
</comment>
<dbReference type="Pfam" id="PF00452">
    <property type="entry name" value="Bcl-2"/>
    <property type="match status" value="1"/>
</dbReference>
<name>A0A2Z5U635_9GAMA</name>
<dbReference type="PROSITE" id="PS01080">
    <property type="entry name" value="BH1"/>
    <property type="match status" value="1"/>
</dbReference>